<dbReference type="SUPFAM" id="SSF88713">
    <property type="entry name" value="Glycoside hydrolase/deacetylase"/>
    <property type="match status" value="1"/>
</dbReference>
<dbReference type="AlphaFoldDB" id="A0A927U8V8"/>
<dbReference type="GO" id="GO:0005975">
    <property type="term" value="P:carbohydrate metabolic process"/>
    <property type="evidence" value="ECO:0007669"/>
    <property type="project" value="InterPro"/>
</dbReference>
<dbReference type="CDD" id="cd10944">
    <property type="entry name" value="CE4_SmPgdA_like"/>
    <property type="match status" value="1"/>
</dbReference>
<gene>
    <name evidence="2" type="ORF">E7272_05335</name>
</gene>
<organism evidence="2 3">
    <name type="scientific">Pseudobutyrivibrio ruminis</name>
    <dbReference type="NCBI Taxonomy" id="46206"/>
    <lineage>
        <taxon>Bacteria</taxon>
        <taxon>Bacillati</taxon>
        <taxon>Bacillota</taxon>
        <taxon>Clostridia</taxon>
        <taxon>Lachnospirales</taxon>
        <taxon>Lachnospiraceae</taxon>
        <taxon>Pseudobutyrivibrio</taxon>
    </lineage>
</organism>
<feature type="domain" description="NodB homology" evidence="1">
    <location>
        <begin position="78"/>
        <end position="268"/>
    </location>
</feature>
<dbReference type="GO" id="GO:0016810">
    <property type="term" value="F:hydrolase activity, acting on carbon-nitrogen (but not peptide) bonds"/>
    <property type="evidence" value="ECO:0007669"/>
    <property type="project" value="InterPro"/>
</dbReference>
<protein>
    <submittedName>
        <fullName evidence="2">Polysaccharide deacetylase</fullName>
    </submittedName>
</protein>
<evidence type="ECO:0000313" key="2">
    <source>
        <dbReference type="EMBL" id="MBE5919252.1"/>
    </source>
</evidence>
<evidence type="ECO:0000313" key="3">
    <source>
        <dbReference type="Proteomes" id="UP000766246"/>
    </source>
</evidence>
<proteinExistence type="predicted"/>
<comment type="caution">
    <text evidence="2">The sequence shown here is derived from an EMBL/GenBank/DDBJ whole genome shotgun (WGS) entry which is preliminary data.</text>
</comment>
<reference evidence="2" key="1">
    <citation type="submission" date="2019-04" db="EMBL/GenBank/DDBJ databases">
        <title>Evolution of Biomass-Degrading Anaerobic Consortia Revealed by Metagenomics.</title>
        <authorList>
            <person name="Peng X."/>
        </authorList>
    </citation>
    <scope>NUCLEOTIDE SEQUENCE</scope>
    <source>
        <strain evidence="2">SIG311</strain>
    </source>
</reference>
<dbReference type="EMBL" id="SVER01000011">
    <property type="protein sequence ID" value="MBE5919252.1"/>
    <property type="molecule type" value="Genomic_DNA"/>
</dbReference>
<evidence type="ECO:0000259" key="1">
    <source>
        <dbReference type="PROSITE" id="PS51677"/>
    </source>
</evidence>
<dbReference type="PROSITE" id="PS51677">
    <property type="entry name" value="NODB"/>
    <property type="match status" value="1"/>
</dbReference>
<dbReference type="Gene3D" id="3.20.20.370">
    <property type="entry name" value="Glycoside hydrolase/deacetylase"/>
    <property type="match status" value="1"/>
</dbReference>
<name>A0A927U8V8_9FIRM</name>
<dbReference type="PANTHER" id="PTHR10587:SF125">
    <property type="entry name" value="POLYSACCHARIDE DEACETYLASE YHEN-RELATED"/>
    <property type="match status" value="1"/>
</dbReference>
<accession>A0A927U8V8</accession>
<dbReference type="Proteomes" id="UP000766246">
    <property type="component" value="Unassembled WGS sequence"/>
</dbReference>
<dbReference type="Pfam" id="PF01522">
    <property type="entry name" value="Polysacc_deac_1"/>
    <property type="match status" value="1"/>
</dbReference>
<dbReference type="InterPro" id="IPR002509">
    <property type="entry name" value="NODB_dom"/>
</dbReference>
<dbReference type="InterPro" id="IPR011330">
    <property type="entry name" value="Glyco_hydro/deAcase_b/a-brl"/>
</dbReference>
<dbReference type="InterPro" id="IPR050248">
    <property type="entry name" value="Polysacc_deacetylase_ArnD"/>
</dbReference>
<dbReference type="PANTHER" id="PTHR10587">
    <property type="entry name" value="GLYCOSYL TRANSFERASE-RELATED"/>
    <property type="match status" value="1"/>
</dbReference>
<sequence length="284" mass="31821">MKRFIVSTVLVFMLLTITVMSILCYQVISLKRELRELSKQVYVATNVEDSNEMVDDSVLDDVYKVDDIDNIAEEGDIPKVYLTFDDGPSSNTAKILDILDDYNIKATFFVCGKDLELYSDDYKRIVEDGHTIGMHSYSHNFGDIYSSGEAFAADYTKIHDLILNTTGVDTKYYRFPGGSSNRVSSTSMSTFINYLNEQNAVYFDWNVASGDATSQAFTSEQLIDNVMKDVVKYKTSVVLLHDASNKNATVEALPGLIEALQERGAMILPITDETTIIQHVNVVQ</sequence>